<proteinExistence type="predicted"/>
<reference evidence="2 3" key="1">
    <citation type="submission" date="2017-03" db="EMBL/GenBank/DDBJ databases">
        <title>The genome sequence of Candidatus Rickettsiella viridis.</title>
        <authorList>
            <person name="Nikoh N."/>
            <person name="Tsuchida T."/>
            <person name="Yamaguchi K."/>
            <person name="Maeda T."/>
            <person name="Shigenobu S."/>
            <person name="Fukatsu T."/>
        </authorList>
    </citation>
    <scope>NUCLEOTIDE SEQUENCE [LARGE SCALE GENOMIC DNA]</scope>
    <source>
        <strain evidence="2 3">Ap-RA04</strain>
    </source>
</reference>
<evidence type="ECO:0000256" key="1">
    <source>
        <dbReference type="SAM" id="SignalP"/>
    </source>
</evidence>
<feature type="signal peptide" evidence="1">
    <location>
        <begin position="1"/>
        <end position="22"/>
    </location>
</feature>
<dbReference type="RefSeq" id="WP_126323246.1">
    <property type="nucleotide sequence ID" value="NZ_AP018005.1"/>
</dbReference>
<accession>A0A2Z5UW89</accession>
<sequence length="144" mass="15900">MQILKTTLAILLAISINPVCYAFSSIVSNPDSSNTCPAENIIQQIGTTYTAPGGWTGQVQKNPGKIKAFEMVLYKPNDTDHPFKEGQLLRCSYKLDNDTHVDLRLSISNDKAHISDPTNWEAAYGGNQYDCSKSRLACKFNLAK</sequence>
<dbReference type="KEGG" id="rvi:RVIR1_12470"/>
<dbReference type="AlphaFoldDB" id="A0A2Z5UW89"/>
<keyword evidence="3" id="KW-1185">Reference proteome</keyword>
<keyword evidence="1" id="KW-0732">Signal</keyword>
<protein>
    <submittedName>
        <fullName evidence="2">Putative exported protein</fullName>
    </submittedName>
</protein>
<name>A0A2Z5UW89_9COXI</name>
<feature type="chain" id="PRO_5016289439" evidence="1">
    <location>
        <begin position="23"/>
        <end position="144"/>
    </location>
</feature>
<evidence type="ECO:0000313" key="2">
    <source>
        <dbReference type="EMBL" id="BBB15704.1"/>
    </source>
</evidence>
<dbReference type="EMBL" id="AP018005">
    <property type="protein sequence ID" value="BBB15704.1"/>
    <property type="molecule type" value="Genomic_DNA"/>
</dbReference>
<dbReference type="InterPro" id="IPR022231">
    <property type="entry name" value="DUF3757"/>
</dbReference>
<organism evidence="2 3">
    <name type="scientific">Candidatus Rickettsiella viridis</name>
    <dbReference type="NCBI Taxonomy" id="676208"/>
    <lineage>
        <taxon>Bacteria</taxon>
        <taxon>Pseudomonadati</taxon>
        <taxon>Pseudomonadota</taxon>
        <taxon>Gammaproteobacteria</taxon>
        <taxon>Legionellales</taxon>
        <taxon>Coxiellaceae</taxon>
        <taxon>Rickettsiella</taxon>
    </lineage>
</organism>
<evidence type="ECO:0000313" key="3">
    <source>
        <dbReference type="Proteomes" id="UP000282483"/>
    </source>
</evidence>
<gene>
    <name evidence="2" type="ORF">RVIR1_12470</name>
</gene>
<dbReference type="Pfam" id="PF12582">
    <property type="entry name" value="DUF3757"/>
    <property type="match status" value="1"/>
</dbReference>
<dbReference type="Proteomes" id="UP000282483">
    <property type="component" value="Chromosome"/>
</dbReference>